<evidence type="ECO:0000256" key="4">
    <source>
        <dbReference type="ARBA" id="ARBA00011881"/>
    </source>
</evidence>
<dbReference type="InterPro" id="IPR023416">
    <property type="entry name" value="Transthyretin/HIU_hydrolase_d"/>
</dbReference>
<comment type="function">
    <text evidence="2">Catalyzes the hydrolysis of 5-hydroxyisourate (HIU) to 2-oxo-4-hydroxy-4-carboxy-5-ureidoimidazoline (OHCU).</text>
</comment>
<dbReference type="SUPFAM" id="SSF49472">
    <property type="entry name" value="Transthyretin (synonym: prealbumin)"/>
    <property type="match status" value="1"/>
</dbReference>
<evidence type="ECO:0000256" key="7">
    <source>
        <dbReference type="RuleBase" id="RU361270"/>
    </source>
</evidence>
<dbReference type="PROSITE" id="PS00768">
    <property type="entry name" value="TRANSTHYRETIN_1"/>
    <property type="match status" value="1"/>
</dbReference>
<evidence type="ECO:0000259" key="8">
    <source>
        <dbReference type="Pfam" id="PF00576"/>
    </source>
</evidence>
<dbReference type="PANTHER" id="PTHR10395:SF7">
    <property type="entry name" value="5-HYDROXYISOURATE HYDROLASE"/>
    <property type="match status" value="1"/>
</dbReference>
<dbReference type="NCBIfam" id="TIGR02962">
    <property type="entry name" value="hdxy_isourate"/>
    <property type="match status" value="1"/>
</dbReference>
<comment type="catalytic activity">
    <reaction evidence="1 7">
        <text>5-hydroxyisourate + H2O = 5-hydroxy-2-oxo-4-ureido-2,5-dihydro-1H-imidazole-5-carboxylate + H(+)</text>
        <dbReference type="Rhea" id="RHEA:23736"/>
        <dbReference type="ChEBI" id="CHEBI:15377"/>
        <dbReference type="ChEBI" id="CHEBI:15378"/>
        <dbReference type="ChEBI" id="CHEBI:18072"/>
        <dbReference type="ChEBI" id="CHEBI:58639"/>
        <dbReference type="EC" id="3.5.2.17"/>
    </reaction>
</comment>
<dbReference type="Gene3D" id="2.60.40.180">
    <property type="entry name" value="Transthyretin/hydroxyisourate hydrolase domain"/>
    <property type="match status" value="1"/>
</dbReference>
<keyword evidence="5 7" id="KW-0659">Purine metabolism</keyword>
<evidence type="ECO:0000256" key="6">
    <source>
        <dbReference type="ARBA" id="ARBA00022801"/>
    </source>
</evidence>
<evidence type="ECO:0000313" key="10">
    <source>
        <dbReference type="Proteomes" id="UP001500842"/>
    </source>
</evidence>
<organism evidence="9 10">
    <name type="scientific">Nocardioides humi</name>
    <dbReference type="NCBI Taxonomy" id="449461"/>
    <lineage>
        <taxon>Bacteria</taxon>
        <taxon>Bacillati</taxon>
        <taxon>Actinomycetota</taxon>
        <taxon>Actinomycetes</taxon>
        <taxon>Propionibacteriales</taxon>
        <taxon>Nocardioidaceae</taxon>
        <taxon>Nocardioides</taxon>
    </lineage>
</organism>
<dbReference type="RefSeq" id="WP_141006934.1">
    <property type="nucleotide sequence ID" value="NZ_BAAAOR010000040.1"/>
</dbReference>
<gene>
    <name evidence="9" type="primary">uraH</name>
    <name evidence="9" type="ORF">GCM10009788_54020</name>
</gene>
<dbReference type="PANTHER" id="PTHR10395">
    <property type="entry name" value="URICASE AND TRANSTHYRETIN-RELATED"/>
    <property type="match status" value="1"/>
</dbReference>
<evidence type="ECO:0000256" key="2">
    <source>
        <dbReference type="ARBA" id="ARBA00002704"/>
    </source>
</evidence>
<dbReference type="EC" id="3.5.2.17" evidence="7"/>
<dbReference type="CDD" id="cd05822">
    <property type="entry name" value="TLP_HIUase"/>
    <property type="match status" value="1"/>
</dbReference>
<dbReference type="Pfam" id="PF00576">
    <property type="entry name" value="Transthyretin"/>
    <property type="match status" value="1"/>
</dbReference>
<dbReference type="InterPro" id="IPR036817">
    <property type="entry name" value="Transthyretin/HIU_hydrolase_sf"/>
</dbReference>
<dbReference type="InterPro" id="IPR023418">
    <property type="entry name" value="Thyroxine_BS"/>
</dbReference>
<keyword evidence="6 7" id="KW-0378">Hydrolase</keyword>
<dbReference type="EMBL" id="BAAAOR010000040">
    <property type="protein sequence ID" value="GAA1544748.1"/>
    <property type="molecule type" value="Genomic_DNA"/>
</dbReference>
<sequence>MSTLSTHVLDTAAGRPAAGVPVRLETRAGEPLGEGVTDADGRVAALGPELGEGDYVLRFDTASYATGFYPEVVVVFTIADAGQHHHVPLLLSPYGYSTYRGS</sequence>
<dbReference type="Proteomes" id="UP001500842">
    <property type="component" value="Unassembled WGS sequence"/>
</dbReference>
<feature type="domain" description="Transthyretin/hydroxyisourate hydrolase" evidence="8">
    <location>
        <begin position="4"/>
        <end position="101"/>
    </location>
</feature>
<keyword evidence="10" id="KW-1185">Reference proteome</keyword>
<comment type="caution">
    <text evidence="9">The sequence shown here is derived from an EMBL/GenBank/DDBJ whole genome shotgun (WGS) entry which is preliminary data.</text>
</comment>
<reference evidence="9 10" key="1">
    <citation type="journal article" date="2019" name="Int. J. Syst. Evol. Microbiol.">
        <title>The Global Catalogue of Microorganisms (GCM) 10K type strain sequencing project: providing services to taxonomists for standard genome sequencing and annotation.</title>
        <authorList>
            <consortium name="The Broad Institute Genomics Platform"/>
            <consortium name="The Broad Institute Genome Sequencing Center for Infectious Disease"/>
            <person name="Wu L."/>
            <person name="Ma J."/>
        </authorList>
    </citation>
    <scope>NUCLEOTIDE SEQUENCE [LARGE SCALE GENOMIC DNA]</scope>
    <source>
        <strain evidence="9 10">JCM 14942</strain>
    </source>
</reference>
<evidence type="ECO:0000256" key="1">
    <source>
        <dbReference type="ARBA" id="ARBA00001043"/>
    </source>
</evidence>
<name>A0ABN2BQL7_9ACTN</name>
<comment type="subunit">
    <text evidence="4 7">Homotetramer.</text>
</comment>
<accession>A0ABN2BQL7</accession>
<evidence type="ECO:0000256" key="3">
    <source>
        <dbReference type="ARBA" id="ARBA00009850"/>
    </source>
</evidence>
<protein>
    <recommendedName>
        <fullName evidence="7">5-hydroxyisourate hydrolase</fullName>
        <shortName evidence="7">HIU hydrolase</shortName>
        <shortName evidence="7">HIUHase</shortName>
        <ecNumber evidence="7">3.5.2.17</ecNumber>
    </recommendedName>
</protein>
<dbReference type="GO" id="GO:0016787">
    <property type="term" value="F:hydrolase activity"/>
    <property type="evidence" value="ECO:0007669"/>
    <property type="project" value="UniProtKB-KW"/>
</dbReference>
<comment type="similarity">
    <text evidence="3 7">Belongs to the transthyretin family. 5-hydroxyisourate hydrolase subfamily.</text>
</comment>
<evidence type="ECO:0000256" key="5">
    <source>
        <dbReference type="ARBA" id="ARBA00022631"/>
    </source>
</evidence>
<evidence type="ECO:0000313" key="9">
    <source>
        <dbReference type="EMBL" id="GAA1544748.1"/>
    </source>
</evidence>
<proteinExistence type="inferred from homology"/>
<dbReference type="InterPro" id="IPR014306">
    <property type="entry name" value="Hydroxyisourate_hydrolase"/>
</dbReference>